<dbReference type="RefSeq" id="WP_235226415.1">
    <property type="nucleotide sequence ID" value="NZ_JAKGAQ010000003.1"/>
</dbReference>
<proteinExistence type="predicted"/>
<sequence>MQLVAQSEYGATLTSGHRLVVNLRSREGRPVEVRSCEVIGTHHRNRFTFPSQVTVDDVFVDLIAEGVHQCLASLSDRTEVVSLPSVALEIPGLSLAKVNLMSTKTDDGSLGIILRFKMLLGGVARAFRPELGIEDSVPDYSSHMSALVLTDIVLPLLDLCEVADSGMLKNTSEFADFMDTLIERSRDVRFQAELIKRFVAGAGNANAKPRMNNPDRPRVELASQR</sequence>
<feature type="region of interest" description="Disordered" evidence="1">
    <location>
        <begin position="206"/>
        <end position="225"/>
    </location>
</feature>
<name>A0ABS9CY42_9RHOB</name>
<evidence type="ECO:0000256" key="1">
    <source>
        <dbReference type="SAM" id="MobiDB-lite"/>
    </source>
</evidence>
<reference evidence="2 3" key="1">
    <citation type="submission" date="2022-01" db="EMBL/GenBank/DDBJ databases">
        <title>Octadecabacter sp. nov., isolated from a marine alga.</title>
        <authorList>
            <person name="Jin M.S."/>
            <person name="Kim H.M."/>
            <person name="Han D.M."/>
            <person name="Jung J.J."/>
            <person name="Jeon C.O."/>
        </authorList>
    </citation>
    <scope>NUCLEOTIDE SEQUENCE [LARGE SCALE GENOMIC DNA]</scope>
    <source>
        <strain evidence="2 3">G9-8</strain>
    </source>
</reference>
<accession>A0ABS9CY42</accession>
<organism evidence="2 3">
    <name type="scientific">Octadecabacter dasysiphoniae</name>
    <dbReference type="NCBI Taxonomy" id="2909341"/>
    <lineage>
        <taxon>Bacteria</taxon>
        <taxon>Pseudomonadati</taxon>
        <taxon>Pseudomonadota</taxon>
        <taxon>Alphaproteobacteria</taxon>
        <taxon>Rhodobacterales</taxon>
        <taxon>Roseobacteraceae</taxon>
        <taxon>Octadecabacter</taxon>
    </lineage>
</organism>
<gene>
    <name evidence="2" type="ORF">L0664_13520</name>
</gene>
<evidence type="ECO:0000313" key="3">
    <source>
        <dbReference type="Proteomes" id="UP001200557"/>
    </source>
</evidence>
<evidence type="ECO:0000313" key="2">
    <source>
        <dbReference type="EMBL" id="MCF2872089.1"/>
    </source>
</evidence>
<dbReference type="Proteomes" id="UP001200557">
    <property type="component" value="Unassembled WGS sequence"/>
</dbReference>
<comment type="caution">
    <text evidence="2">The sequence shown here is derived from an EMBL/GenBank/DDBJ whole genome shotgun (WGS) entry which is preliminary data.</text>
</comment>
<keyword evidence="3" id="KW-1185">Reference proteome</keyword>
<dbReference type="EMBL" id="JAKGAQ010000003">
    <property type="protein sequence ID" value="MCF2872089.1"/>
    <property type="molecule type" value="Genomic_DNA"/>
</dbReference>
<protein>
    <submittedName>
        <fullName evidence="2">Uncharacterized protein</fullName>
    </submittedName>
</protein>